<dbReference type="AlphaFoldDB" id="A0A8C3XWT4"/>
<proteinExistence type="predicted"/>
<reference evidence="1" key="1">
    <citation type="submission" date="2025-08" db="UniProtKB">
        <authorList>
            <consortium name="Ensembl"/>
        </authorList>
    </citation>
    <scope>IDENTIFICATION</scope>
</reference>
<protein>
    <submittedName>
        <fullName evidence="1">Uncharacterized protein</fullName>
    </submittedName>
</protein>
<dbReference type="Proteomes" id="UP000694403">
    <property type="component" value="Unplaced"/>
</dbReference>
<organism evidence="1 2">
    <name type="scientific">Chelydra serpentina</name>
    <name type="common">Snapping turtle</name>
    <name type="synonym">Testudo serpentina</name>
    <dbReference type="NCBI Taxonomy" id="8475"/>
    <lineage>
        <taxon>Eukaryota</taxon>
        <taxon>Metazoa</taxon>
        <taxon>Chordata</taxon>
        <taxon>Craniata</taxon>
        <taxon>Vertebrata</taxon>
        <taxon>Euteleostomi</taxon>
        <taxon>Archelosauria</taxon>
        <taxon>Testudinata</taxon>
        <taxon>Testudines</taxon>
        <taxon>Cryptodira</taxon>
        <taxon>Durocryptodira</taxon>
        <taxon>Americhelydia</taxon>
        <taxon>Chelydroidea</taxon>
        <taxon>Chelydridae</taxon>
        <taxon>Chelydra</taxon>
    </lineage>
</organism>
<keyword evidence="2" id="KW-1185">Reference proteome</keyword>
<sequence>VSNQIKDLEVLRSGVSNSQPASLPNVAHGAPAVLGPGQSLGPTCCPWALPPPRGPNSAAEPSGVCRSAELSGIAAGPGAGLCLHLKGRAGWSRGPDVACGP</sequence>
<evidence type="ECO:0000313" key="2">
    <source>
        <dbReference type="Proteomes" id="UP000694403"/>
    </source>
</evidence>
<dbReference type="Ensembl" id="ENSCSRT00000029588.1">
    <property type="protein sequence ID" value="ENSCSRP00000028432.1"/>
    <property type="gene ID" value="ENSCSRG00000020936.1"/>
</dbReference>
<evidence type="ECO:0000313" key="1">
    <source>
        <dbReference type="Ensembl" id="ENSCSRP00000028432.1"/>
    </source>
</evidence>
<accession>A0A8C3XWT4</accession>
<reference evidence="1" key="2">
    <citation type="submission" date="2025-09" db="UniProtKB">
        <authorList>
            <consortium name="Ensembl"/>
        </authorList>
    </citation>
    <scope>IDENTIFICATION</scope>
</reference>
<name>A0A8C3XWT4_CHESE</name>